<evidence type="ECO:0000256" key="4">
    <source>
        <dbReference type="ARBA" id="ARBA00023163"/>
    </source>
</evidence>
<dbReference type="InterPro" id="IPR036388">
    <property type="entry name" value="WH-like_DNA-bd_sf"/>
</dbReference>
<name>A0ABP7LWV4_9GAMM</name>
<dbReference type="InterPro" id="IPR005119">
    <property type="entry name" value="LysR_subst-bd"/>
</dbReference>
<evidence type="ECO:0000256" key="2">
    <source>
        <dbReference type="ARBA" id="ARBA00023015"/>
    </source>
</evidence>
<protein>
    <submittedName>
        <fullName evidence="6">LysR substrate-binding domain-containing protein</fullName>
    </submittedName>
</protein>
<proteinExistence type="inferred from homology"/>
<dbReference type="PANTHER" id="PTHR30126:SF2">
    <property type="entry name" value="HTH-TYPE TRANSCRIPTIONAL REGULATOR YJIE"/>
    <property type="match status" value="1"/>
</dbReference>
<gene>
    <name evidence="6" type="ORF">GCM10022228_17880</name>
</gene>
<dbReference type="EMBL" id="BAAAZT010000074">
    <property type="protein sequence ID" value="GAA3907920.1"/>
    <property type="molecule type" value="Genomic_DNA"/>
</dbReference>
<dbReference type="Gene3D" id="1.10.10.10">
    <property type="entry name" value="Winged helix-like DNA-binding domain superfamily/Winged helix DNA-binding domain"/>
    <property type="match status" value="1"/>
</dbReference>
<dbReference type="Pfam" id="PF00126">
    <property type="entry name" value="HTH_1"/>
    <property type="match status" value="1"/>
</dbReference>
<comment type="similarity">
    <text evidence="1">Belongs to the LysR transcriptional regulatory family.</text>
</comment>
<keyword evidence="3" id="KW-0238">DNA-binding</keyword>
<reference evidence="7" key="1">
    <citation type="journal article" date="2019" name="Int. J. Syst. Evol. Microbiol.">
        <title>The Global Catalogue of Microorganisms (GCM) 10K type strain sequencing project: providing services to taxonomists for standard genome sequencing and annotation.</title>
        <authorList>
            <consortium name="The Broad Institute Genomics Platform"/>
            <consortium name="The Broad Institute Genome Sequencing Center for Infectious Disease"/>
            <person name="Wu L."/>
            <person name="Ma J."/>
        </authorList>
    </citation>
    <scope>NUCLEOTIDE SEQUENCE [LARGE SCALE GENOMIC DNA]</scope>
    <source>
        <strain evidence="7">JCM 16914</strain>
    </source>
</reference>
<keyword evidence="7" id="KW-1185">Reference proteome</keyword>
<evidence type="ECO:0000313" key="7">
    <source>
        <dbReference type="Proteomes" id="UP001500133"/>
    </source>
</evidence>
<dbReference type="InterPro" id="IPR036390">
    <property type="entry name" value="WH_DNA-bd_sf"/>
</dbReference>
<sequence>MEIRWLEDFIALARTRHFSRAADEQHVSQPTFSRRIRLLEEEMGATLINRQTLPLSLTAEGEAFLALCEKTTEGVRLTRERIRDISAGHERRISVAAPQSLLAHFFPDWLAINGLEGRMQPDLRATGWAAADYFKALNRGECDLALCYWPLARCDLELDTRTCRYRTVGHERLIAVSAPTSAGTPCFTLPASREAPVPWFAYPRLGLLGAALHTHLARLPEAPGLAVKNQDLYVTSIKELVMLGYGIGWLPERAIRQALYANTLVRAGDTRWDVPLALRLYRHQHHHHAELDTIWNALPQASPPP</sequence>
<dbReference type="SUPFAM" id="SSF46785">
    <property type="entry name" value="Winged helix' DNA-binding domain"/>
    <property type="match status" value="1"/>
</dbReference>
<dbReference type="RefSeq" id="WP_344704503.1">
    <property type="nucleotide sequence ID" value="NZ_BAAAZT010000074.1"/>
</dbReference>
<evidence type="ECO:0000259" key="5">
    <source>
        <dbReference type="PROSITE" id="PS50931"/>
    </source>
</evidence>
<dbReference type="InterPro" id="IPR000847">
    <property type="entry name" value="LysR_HTH_N"/>
</dbReference>
<organism evidence="6 7">
    <name type="scientific">Halomonas cibimaris</name>
    <dbReference type="NCBI Taxonomy" id="657012"/>
    <lineage>
        <taxon>Bacteria</taxon>
        <taxon>Pseudomonadati</taxon>
        <taxon>Pseudomonadota</taxon>
        <taxon>Gammaproteobacteria</taxon>
        <taxon>Oceanospirillales</taxon>
        <taxon>Halomonadaceae</taxon>
        <taxon>Halomonas</taxon>
    </lineage>
</organism>
<dbReference type="Proteomes" id="UP001500133">
    <property type="component" value="Unassembled WGS sequence"/>
</dbReference>
<evidence type="ECO:0000313" key="6">
    <source>
        <dbReference type="EMBL" id="GAA3907920.1"/>
    </source>
</evidence>
<accession>A0ABP7LWV4</accession>
<dbReference type="PANTHER" id="PTHR30126">
    <property type="entry name" value="HTH-TYPE TRANSCRIPTIONAL REGULATOR"/>
    <property type="match status" value="1"/>
</dbReference>
<comment type="caution">
    <text evidence="6">The sequence shown here is derived from an EMBL/GenBank/DDBJ whole genome shotgun (WGS) entry which is preliminary data.</text>
</comment>
<dbReference type="PRINTS" id="PR00039">
    <property type="entry name" value="HTHLYSR"/>
</dbReference>
<evidence type="ECO:0000256" key="3">
    <source>
        <dbReference type="ARBA" id="ARBA00023125"/>
    </source>
</evidence>
<feature type="domain" description="HTH lysR-type" evidence="5">
    <location>
        <begin position="1"/>
        <end position="58"/>
    </location>
</feature>
<dbReference type="PROSITE" id="PS50931">
    <property type="entry name" value="HTH_LYSR"/>
    <property type="match status" value="1"/>
</dbReference>
<dbReference type="SUPFAM" id="SSF53850">
    <property type="entry name" value="Periplasmic binding protein-like II"/>
    <property type="match status" value="1"/>
</dbReference>
<keyword evidence="2" id="KW-0805">Transcription regulation</keyword>
<evidence type="ECO:0000256" key="1">
    <source>
        <dbReference type="ARBA" id="ARBA00009437"/>
    </source>
</evidence>
<dbReference type="Pfam" id="PF03466">
    <property type="entry name" value="LysR_substrate"/>
    <property type="match status" value="1"/>
</dbReference>
<keyword evidence="4" id="KW-0804">Transcription</keyword>